<dbReference type="SUPFAM" id="SSF52374">
    <property type="entry name" value="Nucleotidylyl transferase"/>
    <property type="match status" value="1"/>
</dbReference>
<dbReference type="PANTHER" id="PTHR37512">
    <property type="entry name" value="TRIFUNCTIONAL NAD BIOSYNTHESIS/REGULATOR PROTEIN NADR"/>
    <property type="match status" value="1"/>
</dbReference>
<dbReference type="KEGG" id="parq:DSM112329_02032"/>
<dbReference type="EMBL" id="CP114014">
    <property type="protein sequence ID" value="XAY05188.1"/>
    <property type="molecule type" value="Genomic_DNA"/>
</dbReference>
<evidence type="ECO:0000259" key="1">
    <source>
        <dbReference type="Pfam" id="PF13521"/>
    </source>
</evidence>
<dbReference type="NCBIfam" id="TIGR00125">
    <property type="entry name" value="cyt_tran_rel"/>
    <property type="match status" value="1"/>
</dbReference>
<proteinExistence type="predicted"/>
<protein>
    <submittedName>
        <fullName evidence="2">Trifunctional NAD biosynthesis/regulator protein NadR</fullName>
    </submittedName>
</protein>
<evidence type="ECO:0000313" key="2">
    <source>
        <dbReference type="EMBL" id="XAY05188.1"/>
    </source>
</evidence>
<dbReference type="AlphaFoldDB" id="A0AAU7AU24"/>
<reference evidence="2" key="1">
    <citation type="submission" date="2022-12" db="EMBL/GenBank/DDBJ databases">
        <title>Paraconexibacter alkalitolerans sp. nov. and Baekduia alba sp. nov., isolated from soil and emended description of the genera Paraconexibacter (Chun et al., 2020) and Baekduia (An et al., 2020).</title>
        <authorList>
            <person name="Vieira S."/>
            <person name="Huber K.J."/>
            <person name="Geppert A."/>
            <person name="Wolf J."/>
            <person name="Neumann-Schaal M."/>
            <person name="Muesken M."/>
            <person name="Overmann J."/>
        </authorList>
    </citation>
    <scope>NUCLEOTIDE SEQUENCE</scope>
    <source>
        <strain evidence="2">AEG42_29</strain>
    </source>
</reference>
<dbReference type="InterPro" id="IPR052735">
    <property type="entry name" value="NAD_biosynth-regulator"/>
</dbReference>
<dbReference type="InterPro" id="IPR038727">
    <property type="entry name" value="NadR/Ttd14_AAA_dom"/>
</dbReference>
<dbReference type="GO" id="GO:0003824">
    <property type="term" value="F:catalytic activity"/>
    <property type="evidence" value="ECO:0007669"/>
    <property type="project" value="InterPro"/>
</dbReference>
<dbReference type="InterPro" id="IPR004821">
    <property type="entry name" value="Cyt_trans-like"/>
</dbReference>
<gene>
    <name evidence="2" type="primary">nadR</name>
    <name evidence="2" type="ORF">DSM112329_02032</name>
</gene>
<dbReference type="InterPro" id="IPR014729">
    <property type="entry name" value="Rossmann-like_a/b/a_fold"/>
</dbReference>
<dbReference type="SUPFAM" id="SSF52540">
    <property type="entry name" value="P-loop containing nucleoside triphosphate hydrolases"/>
    <property type="match status" value="1"/>
</dbReference>
<dbReference type="Pfam" id="PF13521">
    <property type="entry name" value="AAA_28"/>
    <property type="match status" value="1"/>
</dbReference>
<sequence length="338" mass="37031">MSVHGVVLGKFYPPHAGHHHLIDTAVAQCDTVTVILAGATCESIPLELRAAWLRERHPDVRVVAGVDDHPVDYTDPHAWDVHMEVFLRLCPEPVDLVFSSEAYGEELARRFGGARHVLVDLPRRAVPVSGTAVRADPPGQWALIGPAVRAYLTRRIALVGAESTGTTTLARALAAHYATEWVPEYGRRYTEELVDSGVAMDAIVWDDAAFELIARRQCQEEDDAARRASPVLICDTPALATAVWQERYLGHTSAAVEAIGASREYALHILTGPEIPFEQDGYRDGEHVRAWMTGRLRERLTAVRAPVIEVTGTLEERMAASVAAIDAALVWTFAEPLG</sequence>
<dbReference type="Gene3D" id="3.40.50.300">
    <property type="entry name" value="P-loop containing nucleotide triphosphate hydrolases"/>
    <property type="match status" value="1"/>
</dbReference>
<name>A0AAU7AU24_9ACTN</name>
<dbReference type="InterPro" id="IPR027417">
    <property type="entry name" value="P-loop_NTPase"/>
</dbReference>
<accession>A0AAU7AU24</accession>
<dbReference type="RefSeq" id="WP_354701705.1">
    <property type="nucleotide sequence ID" value="NZ_CP114014.1"/>
</dbReference>
<dbReference type="PANTHER" id="PTHR37512:SF1">
    <property type="entry name" value="NADR_TTD14 AAA DOMAIN-CONTAINING PROTEIN"/>
    <property type="match status" value="1"/>
</dbReference>
<dbReference type="Gene3D" id="3.40.50.620">
    <property type="entry name" value="HUPs"/>
    <property type="match status" value="1"/>
</dbReference>
<feature type="domain" description="NadR/Ttd14 AAA" evidence="1">
    <location>
        <begin position="155"/>
        <end position="317"/>
    </location>
</feature>
<organism evidence="2">
    <name type="scientific">Paraconexibacter sp. AEG42_29</name>
    <dbReference type="NCBI Taxonomy" id="2997339"/>
    <lineage>
        <taxon>Bacteria</taxon>
        <taxon>Bacillati</taxon>
        <taxon>Actinomycetota</taxon>
        <taxon>Thermoleophilia</taxon>
        <taxon>Solirubrobacterales</taxon>
        <taxon>Paraconexibacteraceae</taxon>
        <taxon>Paraconexibacter</taxon>
    </lineage>
</organism>